<dbReference type="EMBL" id="CAADFU010000237">
    <property type="protein sequence ID" value="VFK49773.1"/>
    <property type="molecule type" value="Genomic_DNA"/>
</dbReference>
<evidence type="ECO:0000313" key="2">
    <source>
        <dbReference type="EMBL" id="VFK49773.1"/>
    </source>
</evidence>
<sequence length="152" mass="17238">MGRIYTSRVRVPCGRGSWISFRERVEAQWKKTTVFSRFPQRPPTPIQRLIFGPRSFGKNQDFRESGLHQKHNQGLICFDPSRPNSAFFQLGAKGSYPRFVHGAATLNILRSALGKGWINPWSDLHIHLPHLLVVKQAHWLRTGSADCDGGSC</sequence>
<gene>
    <name evidence="2" type="ORF">BECKSD772E_GA0070983_12372</name>
    <name evidence="1" type="ORF">BECKSD772F_GA0070984_12582</name>
</gene>
<dbReference type="AlphaFoldDB" id="A0A450YWB8"/>
<proteinExistence type="predicted"/>
<dbReference type="EMBL" id="CAADFR010000258">
    <property type="protein sequence ID" value="VFK45861.1"/>
    <property type="molecule type" value="Genomic_DNA"/>
</dbReference>
<evidence type="ECO:0000313" key="1">
    <source>
        <dbReference type="EMBL" id="VFK45861.1"/>
    </source>
</evidence>
<reference evidence="1" key="1">
    <citation type="submission" date="2019-02" db="EMBL/GenBank/DDBJ databases">
        <authorList>
            <person name="Gruber-Vodicka R. H."/>
            <person name="Seah K. B. B."/>
        </authorList>
    </citation>
    <scope>NUCLEOTIDE SEQUENCE</scope>
    <source>
        <strain evidence="2">BECK_S1320</strain>
        <strain evidence="1">BECK_S1321</strain>
    </source>
</reference>
<protein>
    <submittedName>
        <fullName evidence="1">Uncharacterized protein</fullName>
    </submittedName>
</protein>
<name>A0A450YWB8_9GAMM</name>
<accession>A0A450YWB8</accession>
<organism evidence="1">
    <name type="scientific">Candidatus Kentrum sp. SD</name>
    <dbReference type="NCBI Taxonomy" id="2126332"/>
    <lineage>
        <taxon>Bacteria</taxon>
        <taxon>Pseudomonadati</taxon>
        <taxon>Pseudomonadota</taxon>
        <taxon>Gammaproteobacteria</taxon>
        <taxon>Candidatus Kentrum</taxon>
    </lineage>
</organism>